<evidence type="ECO:0000259" key="9">
    <source>
        <dbReference type="PROSITE" id="PS50303"/>
    </source>
</evidence>
<feature type="repeat" description="Pumilio" evidence="5">
    <location>
        <begin position="469"/>
        <end position="506"/>
    </location>
</feature>
<evidence type="ECO:0000256" key="6">
    <source>
        <dbReference type="PROSITE-ProRule" id="PRU00723"/>
    </source>
</evidence>
<dbReference type="Gene3D" id="4.10.1000.10">
    <property type="entry name" value="Zinc finger, CCCH-type"/>
    <property type="match status" value="1"/>
</dbReference>
<feature type="zinc finger region" description="C3H1-type" evidence="6">
    <location>
        <begin position="108"/>
        <end position="135"/>
    </location>
</feature>
<dbReference type="GO" id="GO:0003729">
    <property type="term" value="F:mRNA binding"/>
    <property type="evidence" value="ECO:0007669"/>
    <property type="project" value="TreeGrafter"/>
</dbReference>
<evidence type="ECO:0000256" key="7">
    <source>
        <dbReference type="SAM" id="MobiDB-lite"/>
    </source>
</evidence>
<feature type="domain" description="PUM-HD" evidence="9">
    <location>
        <begin position="195"/>
        <end position="532"/>
    </location>
</feature>
<sequence length="563" mass="63146">MGTPPLPETFLFEDDGPSYGRRFLQNISADEEELRSFMARRDAEANSAGPYPSPPNVGGLAGDPGFLRGSGPMRKPSHSQLKQQFEGAELPEDLLEAVALGGQTDFQMSAAKICKYFVQGFCSRADRCNFSHVLPRPMMGPYFANQGIGYQGLNMANPMAYNLISQMSMLAPYPYGPGLGYNPAFGYSQKAGLTAQKQKRPSISDEGRFATIVLEDVAGQIYPLCKDQHGCRFLQKQIESQDPTKIQTIFNEIYGHFIELMTDPFGNYLCQKFLEFCNDEQRTMLIEAVAPELVTISLNMHGTRAAQKLIEHLSTKQQIRVLVRALSSSVVVLIKDLNGNHVIQKCLHRLPPEHNQFVYDAVTTFVVEVATHRHGCCVLQRCIDHASPRQQAQLVDEIIYHALTLVQDPFGNYVVQYVLDLPDVRFCNATIQRFLGNIANLSTQKFSSNVIEKCIRVAQIDTRRALVNEILNKNQLNKLLGDCYGNYVVQTALDFADPMQRKQLVECIRPLLPAIRNTPYGKRLNSKLHREFTHDLDMLYYPGFPSLAGLNPGLNPALNPLYM</sequence>
<dbReference type="Pfam" id="PF00642">
    <property type="entry name" value="zf-CCCH"/>
    <property type="match status" value="1"/>
</dbReference>
<feature type="repeat" description="Pumilio" evidence="5">
    <location>
        <begin position="433"/>
        <end position="468"/>
    </location>
</feature>
<dbReference type="GO" id="GO:0005737">
    <property type="term" value="C:cytoplasm"/>
    <property type="evidence" value="ECO:0007669"/>
    <property type="project" value="TreeGrafter"/>
</dbReference>
<evidence type="ECO:0000256" key="4">
    <source>
        <dbReference type="ARBA" id="ARBA00022833"/>
    </source>
</evidence>
<accession>A0AAD5X7G3</accession>
<keyword evidence="1 6" id="KW-0479">Metal-binding</keyword>
<feature type="repeat" description="Pumilio" evidence="5">
    <location>
        <begin position="288"/>
        <end position="324"/>
    </location>
</feature>
<keyword evidence="2" id="KW-0677">Repeat</keyword>
<dbReference type="PROSITE" id="PS50103">
    <property type="entry name" value="ZF_C3H1"/>
    <property type="match status" value="1"/>
</dbReference>
<feature type="domain" description="C3H1-type" evidence="8">
    <location>
        <begin position="108"/>
        <end position="135"/>
    </location>
</feature>
<evidence type="ECO:0000256" key="1">
    <source>
        <dbReference type="ARBA" id="ARBA00022723"/>
    </source>
</evidence>
<dbReference type="InterPro" id="IPR036855">
    <property type="entry name" value="Znf_CCCH_sf"/>
</dbReference>
<dbReference type="Pfam" id="PF00806">
    <property type="entry name" value="PUF"/>
    <property type="match status" value="8"/>
</dbReference>
<dbReference type="SMART" id="SM00025">
    <property type="entry name" value="Pumilio"/>
    <property type="match status" value="8"/>
</dbReference>
<feature type="repeat" description="Pumilio" evidence="5">
    <location>
        <begin position="252"/>
        <end position="287"/>
    </location>
</feature>
<dbReference type="InterPro" id="IPR000571">
    <property type="entry name" value="Znf_CCCH"/>
</dbReference>
<dbReference type="GO" id="GO:0008270">
    <property type="term" value="F:zinc ion binding"/>
    <property type="evidence" value="ECO:0007669"/>
    <property type="project" value="UniProtKB-KW"/>
</dbReference>
<dbReference type="PANTHER" id="PTHR12537:SF13">
    <property type="entry name" value="PUMILIO HOMOLOGY DOMAIN FAMILY MEMBER 4"/>
    <property type="match status" value="1"/>
</dbReference>
<feature type="repeat" description="Pumilio" evidence="5">
    <location>
        <begin position="361"/>
        <end position="396"/>
    </location>
</feature>
<feature type="repeat" description="Pumilio" evidence="5">
    <location>
        <begin position="325"/>
        <end position="360"/>
    </location>
</feature>
<dbReference type="PANTHER" id="PTHR12537">
    <property type="entry name" value="RNA BINDING PROTEIN PUMILIO-RELATED"/>
    <property type="match status" value="1"/>
</dbReference>
<dbReference type="SMART" id="SM00356">
    <property type="entry name" value="ZnF_C3H1"/>
    <property type="match status" value="1"/>
</dbReference>
<dbReference type="AlphaFoldDB" id="A0AAD5X7G3"/>
<evidence type="ECO:0000256" key="3">
    <source>
        <dbReference type="ARBA" id="ARBA00022771"/>
    </source>
</evidence>
<dbReference type="InterPro" id="IPR001313">
    <property type="entry name" value="Pumilio_RNA-bd_rpt"/>
</dbReference>
<dbReference type="InterPro" id="IPR033712">
    <property type="entry name" value="Pumilio_RNA-bd"/>
</dbReference>
<dbReference type="PROSITE" id="PS50302">
    <property type="entry name" value="PUM"/>
    <property type="match status" value="8"/>
</dbReference>
<dbReference type="InterPro" id="IPR033133">
    <property type="entry name" value="PUM-HD"/>
</dbReference>
<dbReference type="SUPFAM" id="SSF48371">
    <property type="entry name" value="ARM repeat"/>
    <property type="match status" value="1"/>
</dbReference>
<evidence type="ECO:0000313" key="10">
    <source>
        <dbReference type="EMBL" id="KAJ3054617.1"/>
    </source>
</evidence>
<dbReference type="CDD" id="cd07920">
    <property type="entry name" value="Pumilio"/>
    <property type="match status" value="1"/>
</dbReference>
<reference evidence="10" key="1">
    <citation type="submission" date="2020-05" db="EMBL/GenBank/DDBJ databases">
        <title>Phylogenomic resolution of chytrid fungi.</title>
        <authorList>
            <person name="Stajich J.E."/>
            <person name="Amses K."/>
            <person name="Simmons R."/>
            <person name="Seto K."/>
            <person name="Myers J."/>
            <person name="Bonds A."/>
            <person name="Quandt C.A."/>
            <person name="Barry K."/>
            <person name="Liu P."/>
            <person name="Grigoriev I."/>
            <person name="Longcore J.E."/>
            <person name="James T.Y."/>
        </authorList>
    </citation>
    <scope>NUCLEOTIDE SEQUENCE</scope>
    <source>
        <strain evidence="10">JEL0318</strain>
    </source>
</reference>
<feature type="region of interest" description="Disordered" evidence="7">
    <location>
        <begin position="40"/>
        <end position="78"/>
    </location>
</feature>
<evidence type="ECO:0008006" key="12">
    <source>
        <dbReference type="Google" id="ProtNLM"/>
    </source>
</evidence>
<evidence type="ECO:0000259" key="8">
    <source>
        <dbReference type="PROSITE" id="PS50103"/>
    </source>
</evidence>
<evidence type="ECO:0000256" key="2">
    <source>
        <dbReference type="ARBA" id="ARBA00022737"/>
    </source>
</evidence>
<keyword evidence="3 6" id="KW-0863">Zinc-finger</keyword>
<feature type="repeat" description="Pumilio" evidence="5">
    <location>
        <begin position="216"/>
        <end position="251"/>
    </location>
</feature>
<protein>
    <recommendedName>
        <fullName evidence="12">Pumilio</fullName>
    </recommendedName>
</protein>
<dbReference type="Gene3D" id="1.25.10.10">
    <property type="entry name" value="Leucine-rich Repeat Variant"/>
    <property type="match status" value="1"/>
</dbReference>
<dbReference type="EMBL" id="JADGJD010000125">
    <property type="protein sequence ID" value="KAJ3054617.1"/>
    <property type="molecule type" value="Genomic_DNA"/>
</dbReference>
<dbReference type="FunFam" id="1.25.10.10:FF:000237">
    <property type="entry name" value="Pumilio homolog 9"/>
    <property type="match status" value="1"/>
</dbReference>
<name>A0AAD5X7G3_9FUNG</name>
<comment type="caution">
    <text evidence="10">The sequence shown here is derived from an EMBL/GenBank/DDBJ whole genome shotgun (WGS) entry which is preliminary data.</text>
</comment>
<dbReference type="InterPro" id="IPR011989">
    <property type="entry name" value="ARM-like"/>
</dbReference>
<keyword evidence="11" id="KW-1185">Reference proteome</keyword>
<evidence type="ECO:0000313" key="11">
    <source>
        <dbReference type="Proteomes" id="UP001212841"/>
    </source>
</evidence>
<dbReference type="SUPFAM" id="SSF90229">
    <property type="entry name" value="CCCH zinc finger"/>
    <property type="match status" value="1"/>
</dbReference>
<evidence type="ECO:0000256" key="5">
    <source>
        <dbReference type="PROSITE-ProRule" id="PRU00317"/>
    </source>
</evidence>
<feature type="repeat" description="Pumilio" evidence="5">
    <location>
        <begin position="397"/>
        <end position="432"/>
    </location>
</feature>
<dbReference type="InterPro" id="IPR016024">
    <property type="entry name" value="ARM-type_fold"/>
</dbReference>
<proteinExistence type="predicted"/>
<keyword evidence="4 6" id="KW-0862">Zinc</keyword>
<dbReference type="PROSITE" id="PS50303">
    <property type="entry name" value="PUM_HD"/>
    <property type="match status" value="1"/>
</dbReference>
<dbReference type="GO" id="GO:0010608">
    <property type="term" value="P:post-transcriptional regulation of gene expression"/>
    <property type="evidence" value="ECO:0007669"/>
    <property type="project" value="TreeGrafter"/>
</dbReference>
<gene>
    <name evidence="10" type="ORF">HK097_001283</name>
</gene>
<dbReference type="Proteomes" id="UP001212841">
    <property type="component" value="Unassembled WGS sequence"/>
</dbReference>
<organism evidence="10 11">
    <name type="scientific">Rhizophlyctis rosea</name>
    <dbReference type="NCBI Taxonomy" id="64517"/>
    <lineage>
        <taxon>Eukaryota</taxon>
        <taxon>Fungi</taxon>
        <taxon>Fungi incertae sedis</taxon>
        <taxon>Chytridiomycota</taxon>
        <taxon>Chytridiomycota incertae sedis</taxon>
        <taxon>Chytridiomycetes</taxon>
        <taxon>Rhizophlyctidales</taxon>
        <taxon>Rhizophlyctidaceae</taxon>
        <taxon>Rhizophlyctis</taxon>
    </lineage>
</organism>